<comment type="similarity">
    <text evidence="7 8">Belongs to the SelA family.</text>
</comment>
<keyword evidence="6 8" id="KW-0711">Selenium</keyword>
<keyword evidence="5 8" id="KW-0648">Protein biosynthesis</keyword>
<dbReference type="GO" id="GO:0005737">
    <property type="term" value="C:cytoplasm"/>
    <property type="evidence" value="ECO:0007669"/>
    <property type="project" value="UniProtKB-SubCell"/>
</dbReference>
<dbReference type="SUPFAM" id="SSF53383">
    <property type="entry name" value="PLP-dependent transferases"/>
    <property type="match status" value="1"/>
</dbReference>
<dbReference type="Gene3D" id="3.90.1150.180">
    <property type="match status" value="1"/>
</dbReference>
<keyword evidence="4 8" id="KW-0663">Pyridoxal phosphate</keyword>
<evidence type="ECO:0000256" key="2">
    <source>
        <dbReference type="ARBA" id="ARBA00022490"/>
    </source>
</evidence>
<dbReference type="GO" id="GO:0004125">
    <property type="term" value="F:L-seryl-tRNA(Sec) selenium transferase activity"/>
    <property type="evidence" value="ECO:0007669"/>
    <property type="project" value="UniProtKB-UniRule"/>
</dbReference>
<dbReference type="EC" id="2.9.1.1" evidence="8"/>
<dbReference type="UniPathway" id="UPA00906">
    <property type="reaction ID" value="UER00896"/>
</dbReference>
<dbReference type="InterPro" id="IPR015421">
    <property type="entry name" value="PyrdxlP-dep_Trfase_major"/>
</dbReference>
<dbReference type="HAMAP" id="MF_00423">
    <property type="entry name" value="SelA"/>
    <property type="match status" value="1"/>
</dbReference>
<dbReference type="Proteomes" id="UP000614424">
    <property type="component" value="Unassembled WGS sequence"/>
</dbReference>
<evidence type="ECO:0000256" key="1">
    <source>
        <dbReference type="ARBA" id="ARBA00001933"/>
    </source>
</evidence>
<dbReference type="Gene3D" id="3.40.640.10">
    <property type="entry name" value="Type I PLP-dependent aspartate aminotransferase-like (Major domain)"/>
    <property type="match status" value="1"/>
</dbReference>
<evidence type="ECO:0000313" key="11">
    <source>
        <dbReference type="Proteomes" id="UP000614424"/>
    </source>
</evidence>
<dbReference type="PANTHER" id="PTHR32328:SF0">
    <property type="entry name" value="L-SERYL-TRNA(SEC) SELENIUM TRANSFERASE"/>
    <property type="match status" value="1"/>
</dbReference>
<organism evidence="10 11">
    <name type="scientific">Candidatus Desulfobia pelagia</name>
    <dbReference type="NCBI Taxonomy" id="2841692"/>
    <lineage>
        <taxon>Bacteria</taxon>
        <taxon>Pseudomonadati</taxon>
        <taxon>Thermodesulfobacteriota</taxon>
        <taxon>Desulfobulbia</taxon>
        <taxon>Desulfobulbales</taxon>
        <taxon>Desulfobulbaceae</taxon>
        <taxon>Candidatus Desulfobia</taxon>
    </lineage>
</organism>
<comment type="pathway">
    <text evidence="8">Aminoacyl-tRNA biosynthesis; selenocysteinyl-tRNA(Sec) biosynthesis; selenocysteinyl-tRNA(Sec) from L-seryl-tRNA(Sec) (bacterial route): step 1/1.</text>
</comment>
<comment type="subcellular location">
    <subcellularLocation>
        <location evidence="8">Cytoplasm</location>
    </subcellularLocation>
</comment>
<dbReference type="InterPro" id="IPR018319">
    <property type="entry name" value="SelA-like"/>
</dbReference>
<evidence type="ECO:0000313" key="10">
    <source>
        <dbReference type="EMBL" id="MBC8318636.1"/>
    </source>
</evidence>
<evidence type="ECO:0000256" key="5">
    <source>
        <dbReference type="ARBA" id="ARBA00022917"/>
    </source>
</evidence>
<feature type="modified residue" description="N6-(pyridoxal phosphate)lysine" evidence="8 9">
    <location>
        <position position="304"/>
    </location>
</feature>
<dbReference type="InterPro" id="IPR004534">
    <property type="entry name" value="SelA_trans"/>
</dbReference>
<evidence type="ECO:0000256" key="7">
    <source>
        <dbReference type="ARBA" id="ARBA00044507"/>
    </source>
</evidence>
<evidence type="ECO:0000256" key="4">
    <source>
        <dbReference type="ARBA" id="ARBA00022898"/>
    </source>
</evidence>
<comment type="cofactor">
    <cofactor evidence="1 8 9">
        <name>pyridoxal 5'-phosphate</name>
        <dbReference type="ChEBI" id="CHEBI:597326"/>
    </cofactor>
</comment>
<dbReference type="PANTHER" id="PTHR32328">
    <property type="entry name" value="L-SERYL-TRNA(SEC) SELENIUM TRANSFERASE"/>
    <property type="match status" value="1"/>
</dbReference>
<comment type="catalytic activity">
    <reaction evidence="8">
        <text>L-seryl-tRNA(Sec) + selenophosphate + H(+) = L-selenocysteinyl-tRNA(Sec) + phosphate</text>
        <dbReference type="Rhea" id="RHEA:22728"/>
        <dbReference type="Rhea" id="RHEA-COMP:9742"/>
        <dbReference type="Rhea" id="RHEA-COMP:9743"/>
        <dbReference type="ChEBI" id="CHEBI:15378"/>
        <dbReference type="ChEBI" id="CHEBI:16144"/>
        <dbReference type="ChEBI" id="CHEBI:43474"/>
        <dbReference type="ChEBI" id="CHEBI:78533"/>
        <dbReference type="ChEBI" id="CHEBI:78573"/>
        <dbReference type="EC" id="2.9.1.1"/>
    </reaction>
</comment>
<dbReference type="EMBL" id="JACNJZ010000171">
    <property type="protein sequence ID" value="MBC8318636.1"/>
    <property type="molecule type" value="Genomic_DNA"/>
</dbReference>
<keyword evidence="3 8" id="KW-0808">Transferase</keyword>
<evidence type="ECO:0000256" key="6">
    <source>
        <dbReference type="ARBA" id="ARBA00023266"/>
    </source>
</evidence>
<dbReference type="InterPro" id="IPR015424">
    <property type="entry name" value="PyrdxlP-dep_Trfase"/>
</dbReference>
<evidence type="ECO:0000256" key="8">
    <source>
        <dbReference type="HAMAP-Rule" id="MF_00423"/>
    </source>
</evidence>
<evidence type="ECO:0000256" key="9">
    <source>
        <dbReference type="PIRSR" id="PIRSR618319-50"/>
    </source>
</evidence>
<proteinExistence type="inferred from homology"/>
<evidence type="ECO:0000256" key="3">
    <source>
        <dbReference type="ARBA" id="ARBA00022679"/>
    </source>
</evidence>
<name>A0A8J6TDE1_9BACT</name>
<dbReference type="GO" id="GO:0001514">
    <property type="term" value="P:selenocysteine incorporation"/>
    <property type="evidence" value="ECO:0007669"/>
    <property type="project" value="UniProtKB-UniRule"/>
</dbReference>
<accession>A0A8J6TDE1</accession>
<dbReference type="NCBIfam" id="TIGR00474">
    <property type="entry name" value="selA"/>
    <property type="match status" value="1"/>
</dbReference>
<comment type="caution">
    <text evidence="10">The sequence shown here is derived from an EMBL/GenBank/DDBJ whole genome shotgun (WGS) entry which is preliminary data.</text>
</comment>
<gene>
    <name evidence="8" type="primary">selA</name>
    <name evidence="10" type="ORF">H8E41_12095</name>
</gene>
<dbReference type="GO" id="GO:0001717">
    <property type="term" value="P:conversion of seryl-tRNAsec to selenocys-tRNAsec"/>
    <property type="evidence" value="ECO:0007669"/>
    <property type="project" value="UniProtKB-UniRule"/>
</dbReference>
<sequence length="475" mass="52261">MAESSKSEGYSDSIKKKLRAIPKVDECLGWIEEHVEAPKAFLKAAVRELLAGEREAILSGAGRKIEDLTQKVLVPELKKRLAVKMAPNFRRVINATGVIIHTNMGRSLLPPEAMAGLATVGSRYSNLEFDLTTGKRGSRYSLVEDLLCELTGAEAGLVVNNNAAAVLLVLETLSKGKEVIVSRGQLVEIGGSFRIPEVMKKSGASLVEVGATNRTHLKDYEEAITEETSLLLKVHMSNYRIIGFTSEVPLEDLVSLGRKHKIPVMDDLGSGSLVDLSRYGLEKEPTVQDVIRAGVDVVTFSGDKLLGGPQAGLIVGRKKIIDRIKKNHLNRALRIDKFTLAALEAVFRLYFDEDKRETIPTLAMMAMPLDVIERRARRLVRRLKKTLSAHCEVDTAAVESRVGGGAMPEQGLPSRAVVLRPRTLKLSEFESKLRGADLPVIGRVENERMLLDMRTVGDDEIIPLSQSLLKVFEVE</sequence>
<reference evidence="10 11" key="1">
    <citation type="submission" date="2020-08" db="EMBL/GenBank/DDBJ databases">
        <title>Bridging the membrane lipid divide: bacteria of the FCB group superphylum have the potential to synthesize archaeal ether lipids.</title>
        <authorList>
            <person name="Villanueva L."/>
            <person name="Von Meijenfeldt F.A.B."/>
            <person name="Westbye A.B."/>
            <person name="Yadav S."/>
            <person name="Hopmans E.C."/>
            <person name="Dutilh B.E."/>
            <person name="Sinninghe Damste J.S."/>
        </authorList>
    </citation>
    <scope>NUCLEOTIDE SEQUENCE [LARGE SCALE GENOMIC DNA]</scope>
    <source>
        <strain evidence="10">NIOZ-UU47</strain>
    </source>
</reference>
<protein>
    <recommendedName>
        <fullName evidence="8">L-seryl-tRNA(Sec) selenium transferase</fullName>
        <ecNumber evidence="8">2.9.1.1</ecNumber>
    </recommendedName>
    <alternativeName>
        <fullName evidence="8">Selenocysteine synthase</fullName>
        <shortName evidence="8">Sec synthase</shortName>
    </alternativeName>
    <alternativeName>
        <fullName evidence="8">Selenocysteinyl-tRNA(Sec) synthase</fullName>
    </alternativeName>
</protein>
<comment type="function">
    <text evidence="8">Converts seryl-tRNA(Sec) to selenocysteinyl-tRNA(Sec) required for selenoprotein biosynthesis.</text>
</comment>
<keyword evidence="2 8" id="KW-0963">Cytoplasm</keyword>
<dbReference type="Pfam" id="PF03841">
    <property type="entry name" value="SelA"/>
    <property type="match status" value="1"/>
</dbReference>
<dbReference type="AlphaFoldDB" id="A0A8J6TDE1"/>